<sequence length="399" mass="46098">ERCQNLIEKYFFNKGNKDTSSFRFVEIFINVLADQLVRFSSSQFFTVDNLKLMVKETNIRNLILRTLIDVSKDFATISIRTKEAQLESTSAIDADDGNARLGKIVQWDDLNHLIVFFNSQIPDITSALYRDRNKVHKNIKTLLKSQVIGKQTKWELDDYNSMSSKALLLKLEYLARRSDLPEYALSGDNLIKMVLILLRARANIPVIVCGEVGCGKTSLISYLALMIEVQFQALFLHAGIDEKAIVMFMNDSLEKAEKGEIWLFFDEINTCNYIGLLADLISHRMFNGKPIHPNIRLFAACNPYRLRAKAQSEAGLTNRVKKFEERSHLVYQVKPLPDQILDYVWDYGILKPDDEYRYIQIMVEKELKTLAHPVFAELLFASQEFIRKVEERYSVSLRD</sequence>
<dbReference type="AlphaFoldDB" id="A0A2N0NGD4"/>
<dbReference type="GO" id="GO:0004842">
    <property type="term" value="F:ubiquitin-protein transferase activity"/>
    <property type="evidence" value="ECO:0007669"/>
    <property type="project" value="InterPro"/>
</dbReference>
<dbReference type="PANTHER" id="PTHR22605">
    <property type="entry name" value="RZ-TYPE DOMAIN-CONTAINING PROTEIN"/>
    <property type="match status" value="1"/>
</dbReference>
<organism evidence="2 3">
    <name type="scientific">Rhizophagus irregularis</name>
    <dbReference type="NCBI Taxonomy" id="588596"/>
    <lineage>
        <taxon>Eukaryota</taxon>
        <taxon>Fungi</taxon>
        <taxon>Fungi incertae sedis</taxon>
        <taxon>Mucoromycota</taxon>
        <taxon>Glomeromycotina</taxon>
        <taxon>Glomeromycetes</taxon>
        <taxon>Glomerales</taxon>
        <taxon>Glomeraceae</taxon>
        <taxon>Rhizophagus</taxon>
    </lineage>
</organism>
<protein>
    <recommendedName>
        <fullName evidence="1">ATPase dynein-related AAA domain-containing protein</fullName>
    </recommendedName>
</protein>
<dbReference type="PANTHER" id="PTHR22605:SF1">
    <property type="entry name" value="RZ-TYPE DOMAIN-CONTAINING PROTEIN"/>
    <property type="match status" value="1"/>
</dbReference>
<reference evidence="2 3" key="2">
    <citation type="submission" date="2017-09" db="EMBL/GenBank/DDBJ databases">
        <title>Extensive intraspecific genome diversity in a model arbuscular mycorrhizal fungus.</title>
        <authorList>
            <person name="Chen E.C."/>
            <person name="Morin E."/>
            <person name="Beaudet D."/>
            <person name="Noel J."/>
            <person name="Ndikumana S."/>
            <person name="Charron P."/>
            <person name="St-Onge C."/>
            <person name="Giorgi J."/>
            <person name="Grigoriev I.V."/>
            <person name="Roux C."/>
            <person name="Martin F.M."/>
            <person name="Corradi N."/>
        </authorList>
    </citation>
    <scope>NUCLEOTIDE SEQUENCE [LARGE SCALE GENOMIC DNA]</scope>
    <source>
        <strain evidence="2 3">A5</strain>
    </source>
</reference>
<name>A0A2N0NGD4_9GLOM</name>
<gene>
    <name evidence="2" type="ORF">RhiirA5_440806</name>
</gene>
<dbReference type="InterPro" id="IPR011704">
    <property type="entry name" value="ATPase_dyneun-rel_AAA"/>
</dbReference>
<accession>A0A2N0NGD4</accession>
<dbReference type="Gene3D" id="3.40.50.300">
    <property type="entry name" value="P-loop containing nucleotide triphosphate hydrolases"/>
    <property type="match status" value="1"/>
</dbReference>
<dbReference type="GO" id="GO:0016887">
    <property type="term" value="F:ATP hydrolysis activity"/>
    <property type="evidence" value="ECO:0007669"/>
    <property type="project" value="InterPro"/>
</dbReference>
<feature type="non-terminal residue" evidence="2">
    <location>
        <position position="399"/>
    </location>
</feature>
<dbReference type="SUPFAM" id="SSF52540">
    <property type="entry name" value="P-loop containing nucleoside triphosphate hydrolases"/>
    <property type="match status" value="1"/>
</dbReference>
<proteinExistence type="predicted"/>
<evidence type="ECO:0000313" key="3">
    <source>
        <dbReference type="Proteomes" id="UP000232722"/>
    </source>
</evidence>
<dbReference type="InterPro" id="IPR027417">
    <property type="entry name" value="P-loop_NTPase"/>
</dbReference>
<dbReference type="InterPro" id="IPR031248">
    <property type="entry name" value="RNF213"/>
</dbReference>
<evidence type="ECO:0000313" key="2">
    <source>
        <dbReference type="EMBL" id="PKB93614.1"/>
    </source>
</evidence>
<feature type="domain" description="ATPase dynein-related AAA" evidence="1">
    <location>
        <begin position="205"/>
        <end position="305"/>
    </location>
</feature>
<dbReference type="Pfam" id="PF07728">
    <property type="entry name" value="AAA_5"/>
    <property type="match status" value="1"/>
</dbReference>
<feature type="non-terminal residue" evidence="2">
    <location>
        <position position="1"/>
    </location>
</feature>
<reference evidence="2 3" key="1">
    <citation type="submission" date="2016-04" db="EMBL/GenBank/DDBJ databases">
        <title>Genome analyses suggest a sexual origin of heterokaryosis in a supposedly ancient asexual fungus.</title>
        <authorList>
            <person name="Ropars J."/>
            <person name="Sedzielewska K."/>
            <person name="Noel J."/>
            <person name="Charron P."/>
            <person name="Farinelli L."/>
            <person name="Marton T."/>
            <person name="Kruger M."/>
            <person name="Pelin A."/>
            <person name="Brachmann A."/>
            <person name="Corradi N."/>
        </authorList>
    </citation>
    <scope>NUCLEOTIDE SEQUENCE [LARGE SCALE GENOMIC DNA]</scope>
    <source>
        <strain evidence="2 3">A5</strain>
    </source>
</reference>
<evidence type="ECO:0000259" key="1">
    <source>
        <dbReference type="Pfam" id="PF07728"/>
    </source>
</evidence>
<dbReference type="EMBL" id="LLXJ01007641">
    <property type="protein sequence ID" value="PKB93614.1"/>
    <property type="molecule type" value="Genomic_DNA"/>
</dbReference>
<dbReference type="GO" id="GO:0005524">
    <property type="term" value="F:ATP binding"/>
    <property type="evidence" value="ECO:0007669"/>
    <property type="project" value="InterPro"/>
</dbReference>
<comment type="caution">
    <text evidence="2">The sequence shown here is derived from an EMBL/GenBank/DDBJ whole genome shotgun (WGS) entry which is preliminary data.</text>
</comment>
<dbReference type="Proteomes" id="UP000232722">
    <property type="component" value="Unassembled WGS sequence"/>
</dbReference>